<proteinExistence type="predicted"/>
<feature type="region of interest" description="Disordered" evidence="1">
    <location>
        <begin position="338"/>
        <end position="362"/>
    </location>
</feature>
<accession>A0A842JCU1</accession>
<dbReference type="InterPro" id="IPR039523">
    <property type="entry name" value="RimK-rel_E_lig_ATP-grasp"/>
</dbReference>
<evidence type="ECO:0000259" key="2">
    <source>
        <dbReference type="Pfam" id="PF14397"/>
    </source>
</evidence>
<evidence type="ECO:0000313" key="3">
    <source>
        <dbReference type="EMBL" id="MBC2888706.1"/>
    </source>
</evidence>
<protein>
    <recommendedName>
        <fullName evidence="2">Alpha-L-glutamate ligase-related protein ATP-grasp domain-containing protein</fullName>
    </recommendedName>
</protein>
<feature type="domain" description="Alpha-L-glutamate ligase-related protein ATP-grasp" evidence="2">
    <location>
        <begin position="92"/>
        <end position="286"/>
    </location>
</feature>
<dbReference type="EMBL" id="JACMSE010000002">
    <property type="protein sequence ID" value="MBC2888706.1"/>
    <property type="molecule type" value="Genomic_DNA"/>
</dbReference>
<dbReference type="AlphaFoldDB" id="A0A842JCU1"/>
<sequence length="362" mass="40685">MKTLKTDYRLLAKKLGECGMERKRIPHFIHLLQSAAEMFPMSDDDQKWALSKGFIPDKIDLYGLNEGNADLWVPDFDYLMMHPLNNHFKFWVDDKLTLKYMLNTPPLSDLMPEYYLYVENDGRYTYLMNMPSGVDRDEGCLSSLLRHEHALAIKPNHGMGGAGFVKLELVAEGEMAANNVIIPREEFLNLESELSGCIVTEYIRQHDDLRKIWSGSECTLRVIMAKNVGSSKYREASYTCVLAYARFGTSRTGGASNLSQGGIGVPFDFETGLLNGGGSSASQAKTRIIGSARIRIRACRSVDFACRITSRRRALFSKRARIFPLWIILDSMSSSRKTASSSARSTPFPRWTPVRPCAGPHS</sequence>
<reference evidence="3 4" key="1">
    <citation type="submission" date="2020-08" db="EMBL/GenBank/DDBJ databases">
        <authorList>
            <person name="Liu C."/>
            <person name="Sun Q."/>
        </authorList>
    </citation>
    <scope>NUCLEOTIDE SEQUENCE [LARGE SCALE GENOMIC DNA]</scope>
    <source>
        <strain evidence="3 4">N22</strain>
    </source>
</reference>
<name>A0A842JCU1_9ACTN</name>
<evidence type="ECO:0000313" key="4">
    <source>
        <dbReference type="Proteomes" id="UP000587396"/>
    </source>
</evidence>
<dbReference type="Pfam" id="PF14397">
    <property type="entry name" value="ATPgrasp_ST"/>
    <property type="match status" value="1"/>
</dbReference>
<gene>
    <name evidence="3" type="ORF">H7313_04995</name>
</gene>
<organism evidence="3 4">
    <name type="scientific">Gordonibacter massiliensis</name>
    <name type="common">ex Traore et al. 2017</name>
    <dbReference type="NCBI Taxonomy" id="1841863"/>
    <lineage>
        <taxon>Bacteria</taxon>
        <taxon>Bacillati</taxon>
        <taxon>Actinomycetota</taxon>
        <taxon>Coriobacteriia</taxon>
        <taxon>Eggerthellales</taxon>
        <taxon>Eggerthellaceae</taxon>
        <taxon>Gordonibacter</taxon>
    </lineage>
</organism>
<keyword evidence="4" id="KW-1185">Reference proteome</keyword>
<evidence type="ECO:0000256" key="1">
    <source>
        <dbReference type="SAM" id="MobiDB-lite"/>
    </source>
</evidence>
<dbReference type="Proteomes" id="UP000587396">
    <property type="component" value="Unassembled WGS sequence"/>
</dbReference>
<comment type="caution">
    <text evidence="3">The sequence shown here is derived from an EMBL/GenBank/DDBJ whole genome shotgun (WGS) entry which is preliminary data.</text>
</comment>